<reference evidence="2 3" key="1">
    <citation type="journal article" date="2023" name="IScience">
        <title>Expanded male sex-determining region conserved during the evolution of homothallism in the green alga Volvox.</title>
        <authorList>
            <person name="Yamamoto K."/>
            <person name="Matsuzaki R."/>
            <person name="Mahakham W."/>
            <person name="Heman W."/>
            <person name="Sekimoto H."/>
            <person name="Kawachi M."/>
            <person name="Minakuchi Y."/>
            <person name="Toyoda A."/>
            <person name="Nozaki H."/>
        </authorList>
    </citation>
    <scope>NUCLEOTIDE SEQUENCE [LARGE SCALE GENOMIC DNA]</scope>
    <source>
        <strain evidence="2 3">NIES-4468</strain>
    </source>
</reference>
<sequence length="187" mass="20305">MAKLKEDPVAILTVDEDTALNAFQTAEQNSLPSIVLRLRGRRRRSPSASGTSWTFSSATWVSPTANSTIPWSASEASWWSSGPSCKMLQMRWGNSKEAPAGERATKLIKGQQGARPAFRGGLFSKLHRPPQPFIILTLVAARATLPKTAPSEEPWEEEGNDVPEGEGADARASGQINSHQDLLLLNI</sequence>
<name>A0ABQ5S1I4_9CHLO</name>
<gene>
    <name evidence="2" type="ORF">VaNZ11_006448</name>
</gene>
<proteinExistence type="predicted"/>
<comment type="caution">
    <text evidence="2">The sequence shown here is derived from an EMBL/GenBank/DDBJ whole genome shotgun (WGS) entry which is preliminary data.</text>
</comment>
<dbReference type="Proteomes" id="UP001165090">
    <property type="component" value="Unassembled WGS sequence"/>
</dbReference>
<evidence type="ECO:0000313" key="2">
    <source>
        <dbReference type="EMBL" id="GLI63474.1"/>
    </source>
</evidence>
<feature type="compositionally biased region" description="Acidic residues" evidence="1">
    <location>
        <begin position="153"/>
        <end position="167"/>
    </location>
</feature>
<keyword evidence="3" id="KW-1185">Reference proteome</keyword>
<feature type="region of interest" description="Disordered" evidence="1">
    <location>
        <begin position="147"/>
        <end position="175"/>
    </location>
</feature>
<organism evidence="2 3">
    <name type="scientific">Volvox africanus</name>
    <dbReference type="NCBI Taxonomy" id="51714"/>
    <lineage>
        <taxon>Eukaryota</taxon>
        <taxon>Viridiplantae</taxon>
        <taxon>Chlorophyta</taxon>
        <taxon>core chlorophytes</taxon>
        <taxon>Chlorophyceae</taxon>
        <taxon>CS clade</taxon>
        <taxon>Chlamydomonadales</taxon>
        <taxon>Volvocaceae</taxon>
        <taxon>Volvox</taxon>
    </lineage>
</organism>
<evidence type="ECO:0000256" key="1">
    <source>
        <dbReference type="SAM" id="MobiDB-lite"/>
    </source>
</evidence>
<accession>A0ABQ5S1I4</accession>
<evidence type="ECO:0000313" key="3">
    <source>
        <dbReference type="Proteomes" id="UP001165090"/>
    </source>
</evidence>
<protein>
    <submittedName>
        <fullName evidence="2">Uncharacterized protein</fullName>
    </submittedName>
</protein>
<dbReference type="EMBL" id="BSDZ01000015">
    <property type="protein sequence ID" value="GLI63474.1"/>
    <property type="molecule type" value="Genomic_DNA"/>
</dbReference>